<evidence type="ECO:0000259" key="8">
    <source>
        <dbReference type="PROSITE" id="PS51061"/>
    </source>
</evidence>
<dbReference type="InterPro" id="IPR015946">
    <property type="entry name" value="KH_dom-like_a/b"/>
</dbReference>
<evidence type="ECO:0000256" key="5">
    <source>
        <dbReference type="ARBA" id="ARBA00023316"/>
    </source>
</evidence>
<dbReference type="Gene3D" id="3.30.30.80">
    <property type="entry name" value="probable RNA-binding protein from clostridium symbiosum atcc 14940"/>
    <property type="match status" value="1"/>
</dbReference>
<feature type="compositionally biased region" description="Polar residues" evidence="7">
    <location>
        <begin position="113"/>
        <end position="122"/>
    </location>
</feature>
<comment type="function">
    <text evidence="6">A probable RNA chaperone. Forms a complex with KhpA which binds to cellular RNA and controls its expression. Plays a role in peptidoglycan (PG) homeostasis and cell length regulation.</text>
</comment>
<keyword evidence="5 6" id="KW-0961">Cell wall biogenesis/degradation</keyword>
<organism evidence="9 10">
    <name type="scientific">[Lactobacillus] rogosae</name>
    <dbReference type="NCBI Taxonomy" id="706562"/>
    <lineage>
        <taxon>Bacteria</taxon>
        <taxon>Bacillati</taxon>
        <taxon>Bacillota</taxon>
        <taxon>Clostridia</taxon>
        <taxon>Lachnospirales</taxon>
        <taxon>Lachnospiraceae</taxon>
        <taxon>Lachnospira</taxon>
    </lineage>
</organism>
<dbReference type="Pfam" id="PF13083">
    <property type="entry name" value="KH_KhpA-B"/>
    <property type="match status" value="1"/>
</dbReference>
<dbReference type="InterPro" id="IPR039247">
    <property type="entry name" value="KhpB"/>
</dbReference>
<dbReference type="InterPro" id="IPR034079">
    <property type="entry name" value="R3H_KhpB"/>
</dbReference>
<evidence type="ECO:0000256" key="2">
    <source>
        <dbReference type="ARBA" id="ARBA00022884"/>
    </source>
</evidence>
<dbReference type="HAMAP" id="MF_00867">
    <property type="entry name" value="KhpB"/>
    <property type="match status" value="1"/>
</dbReference>
<feature type="compositionally biased region" description="Basic and acidic residues" evidence="7">
    <location>
        <begin position="100"/>
        <end position="112"/>
    </location>
</feature>
<dbReference type="Pfam" id="PF01424">
    <property type="entry name" value="R3H"/>
    <property type="match status" value="1"/>
</dbReference>
<dbReference type="Pfam" id="PF14804">
    <property type="entry name" value="Jag_N"/>
    <property type="match status" value="1"/>
</dbReference>
<keyword evidence="1 6" id="KW-0963">Cytoplasm</keyword>
<evidence type="ECO:0000256" key="1">
    <source>
        <dbReference type="ARBA" id="ARBA00022490"/>
    </source>
</evidence>
<evidence type="ECO:0000256" key="4">
    <source>
        <dbReference type="ARBA" id="ARBA00023186"/>
    </source>
</evidence>
<evidence type="ECO:0000313" key="9">
    <source>
        <dbReference type="EMBL" id="MEQ2380607.1"/>
    </source>
</evidence>
<protein>
    <recommendedName>
        <fullName evidence="6">RNA-binding protein KhpB</fullName>
    </recommendedName>
    <alternativeName>
        <fullName evidence="6">RNA-binding protein EloR</fullName>
    </alternativeName>
</protein>
<dbReference type="InterPro" id="IPR038008">
    <property type="entry name" value="Jag_KH"/>
</dbReference>
<proteinExistence type="inferred from homology"/>
<dbReference type="InterPro" id="IPR036867">
    <property type="entry name" value="R3H_dom_sf"/>
</dbReference>
<dbReference type="RefSeq" id="WP_055177343.1">
    <property type="nucleotide sequence ID" value="NZ_DAWDAH010000004.1"/>
</dbReference>
<accession>A0ABV1BXY3</accession>
<comment type="caution">
    <text evidence="9">The sequence shown here is derived from an EMBL/GenBank/DDBJ whole genome shotgun (WGS) entry which is preliminary data.</text>
</comment>
<evidence type="ECO:0000256" key="3">
    <source>
        <dbReference type="ARBA" id="ARBA00022960"/>
    </source>
</evidence>
<dbReference type="SMART" id="SM01245">
    <property type="entry name" value="Jag_N"/>
    <property type="match status" value="1"/>
</dbReference>
<keyword evidence="4 6" id="KW-0143">Chaperone</keyword>
<dbReference type="InterPro" id="IPR001374">
    <property type="entry name" value="R3H_dom"/>
</dbReference>
<comment type="similarity">
    <text evidence="6">Belongs to the KhpB RNA-binding protein family.</text>
</comment>
<evidence type="ECO:0000256" key="6">
    <source>
        <dbReference type="HAMAP-Rule" id="MF_00867"/>
    </source>
</evidence>
<dbReference type="CDD" id="cd02414">
    <property type="entry name" value="KH-II_Jag"/>
    <property type="match status" value="1"/>
</dbReference>
<dbReference type="SUPFAM" id="SSF82708">
    <property type="entry name" value="R3H domain"/>
    <property type="match status" value="1"/>
</dbReference>
<dbReference type="NCBIfam" id="NF041568">
    <property type="entry name" value="Jag_EloR"/>
    <property type="match status" value="1"/>
</dbReference>
<dbReference type="InterPro" id="IPR038247">
    <property type="entry name" value="Jag_N_dom_sf"/>
</dbReference>
<feature type="region of interest" description="Disordered" evidence="7">
    <location>
        <begin position="100"/>
        <end position="138"/>
    </location>
</feature>
<gene>
    <name evidence="9" type="primary">jag</name>
    <name evidence="6" type="synonym">eloR</name>
    <name evidence="6" type="synonym">khpB</name>
    <name evidence="9" type="ORF">WMO14_12140</name>
</gene>
<sequence length="315" mass="35817">MEYIEVTGRTIDDALTNACLKLETTSDNIEYEVIEKGSNGLFGIFNSKPTKIKARVKAGVGSVDDEFSKLEAKEKKSIDDTIKSEIKAESKKEVVKETEKAVKKETAPKADNSKVSATQAVNASEEDLEEKANNNEPRPVLSNEEIESRIRTFLGDMFSAMDIPVEVKITFDTEEECVNVELIGENMGLLIGKRGQTLDSIQYLTSLVLNKGKEKYVRIKVDTENYRQRRKDTLESLAKNIAYKVKRSRRSVALEPMNPYERRIIHSALQGDKFVSTKSEGEEPFRHVVVYLDREKAGNNRYSEHRYSDNNRYSR</sequence>
<dbReference type="Gene3D" id="3.30.300.20">
    <property type="match status" value="1"/>
</dbReference>
<dbReference type="CDD" id="cd02644">
    <property type="entry name" value="R3H_jag"/>
    <property type="match status" value="1"/>
</dbReference>
<dbReference type="Gene3D" id="3.30.1370.50">
    <property type="entry name" value="R3H-like domain"/>
    <property type="match status" value="1"/>
</dbReference>
<dbReference type="SMART" id="SM00393">
    <property type="entry name" value="R3H"/>
    <property type="match status" value="1"/>
</dbReference>
<comment type="domain">
    <text evidence="6">Has an N-terminal Jag-N domain and 2 RNA-binding domains (KH and R3H).</text>
</comment>
<dbReference type="PANTHER" id="PTHR35800:SF1">
    <property type="entry name" value="RNA-BINDING PROTEIN KHPB"/>
    <property type="match status" value="1"/>
</dbReference>
<feature type="domain" description="R3H" evidence="8">
    <location>
        <begin position="228"/>
        <end position="294"/>
    </location>
</feature>
<dbReference type="PANTHER" id="PTHR35800">
    <property type="entry name" value="PROTEIN JAG"/>
    <property type="match status" value="1"/>
</dbReference>
<comment type="subunit">
    <text evidence="6">Forms a complex with KhpA.</text>
</comment>
<keyword evidence="10" id="KW-1185">Reference proteome</keyword>
<evidence type="ECO:0000256" key="7">
    <source>
        <dbReference type="SAM" id="MobiDB-lite"/>
    </source>
</evidence>
<comment type="subcellular location">
    <subcellularLocation>
        <location evidence="6">Cytoplasm</location>
    </subcellularLocation>
</comment>
<dbReference type="PROSITE" id="PS51061">
    <property type="entry name" value="R3H"/>
    <property type="match status" value="1"/>
</dbReference>
<keyword evidence="3 6" id="KW-0133">Cell shape</keyword>
<name>A0ABV1BXY3_9FIRM</name>
<dbReference type="EMBL" id="JBBMER010000011">
    <property type="protein sequence ID" value="MEQ2380607.1"/>
    <property type="molecule type" value="Genomic_DNA"/>
</dbReference>
<reference evidence="9 10" key="1">
    <citation type="submission" date="2024-03" db="EMBL/GenBank/DDBJ databases">
        <title>Human intestinal bacterial collection.</title>
        <authorList>
            <person name="Pauvert C."/>
            <person name="Hitch T.C.A."/>
            <person name="Clavel T."/>
        </authorList>
    </citation>
    <scope>NUCLEOTIDE SEQUENCE [LARGE SCALE GENOMIC DNA]</scope>
    <source>
        <strain evidence="9 10">CLA-AA-H255</strain>
    </source>
</reference>
<feature type="region of interest" description="Jag_N domain" evidence="6">
    <location>
        <begin position="5"/>
        <end position="55"/>
    </location>
</feature>
<dbReference type="InterPro" id="IPR032782">
    <property type="entry name" value="KhpB_N"/>
</dbReference>
<dbReference type="Proteomes" id="UP001442364">
    <property type="component" value="Unassembled WGS sequence"/>
</dbReference>
<keyword evidence="2 6" id="KW-0694">RNA-binding</keyword>
<evidence type="ECO:0000313" key="10">
    <source>
        <dbReference type="Proteomes" id="UP001442364"/>
    </source>
</evidence>